<gene>
    <name evidence="9" type="ORF">B0A55_03060</name>
</gene>
<dbReference type="SUPFAM" id="SSF50978">
    <property type="entry name" value="WD40 repeat-like"/>
    <property type="match status" value="1"/>
</dbReference>
<organism evidence="9 10">
    <name type="scientific">Friedmanniomyces simplex</name>
    <dbReference type="NCBI Taxonomy" id="329884"/>
    <lineage>
        <taxon>Eukaryota</taxon>
        <taxon>Fungi</taxon>
        <taxon>Dikarya</taxon>
        <taxon>Ascomycota</taxon>
        <taxon>Pezizomycotina</taxon>
        <taxon>Dothideomycetes</taxon>
        <taxon>Dothideomycetidae</taxon>
        <taxon>Mycosphaerellales</taxon>
        <taxon>Teratosphaeriaceae</taxon>
        <taxon>Friedmanniomyces</taxon>
    </lineage>
</organism>
<evidence type="ECO:0000313" key="9">
    <source>
        <dbReference type="EMBL" id="TKA78429.1"/>
    </source>
</evidence>
<dbReference type="GO" id="GO:0005634">
    <property type="term" value="C:nucleus"/>
    <property type="evidence" value="ECO:0007669"/>
    <property type="project" value="UniProtKB-SubCell"/>
</dbReference>
<evidence type="ECO:0000256" key="3">
    <source>
        <dbReference type="ARBA" id="ARBA00022694"/>
    </source>
</evidence>
<dbReference type="GO" id="GO:0005829">
    <property type="term" value="C:cytosol"/>
    <property type="evidence" value="ECO:0007669"/>
    <property type="project" value="TreeGrafter"/>
</dbReference>
<reference evidence="9 10" key="1">
    <citation type="submission" date="2017-03" db="EMBL/GenBank/DDBJ databases">
        <title>Genomes of endolithic fungi from Antarctica.</title>
        <authorList>
            <person name="Coleine C."/>
            <person name="Masonjones S."/>
            <person name="Stajich J.E."/>
        </authorList>
    </citation>
    <scope>NUCLEOTIDE SEQUENCE [LARGE SCALE GENOMIC DNA]</scope>
    <source>
        <strain evidence="9 10">CCFEE 5184</strain>
    </source>
</reference>
<dbReference type="InterPro" id="IPR028884">
    <property type="entry name" value="Trm82"/>
</dbReference>
<comment type="subcellular location">
    <subcellularLocation>
        <location evidence="1 6">Nucleus</location>
    </subcellularLocation>
</comment>
<dbReference type="PANTHER" id="PTHR16288:SF0">
    <property type="entry name" value="TRNA (GUANINE-N(7)-)-METHYLTRANSFERASE NON-CATALYTIC SUBUNIT WDR4"/>
    <property type="match status" value="1"/>
</dbReference>
<dbReference type="InterPro" id="IPR036322">
    <property type="entry name" value="WD40_repeat_dom_sf"/>
</dbReference>
<comment type="pathway">
    <text evidence="6">tRNA modification; N(7)-methylguanine-tRNA biosynthesis.</text>
</comment>
<name>A0A4V5NHC2_9PEZI</name>
<dbReference type="SMART" id="SM00320">
    <property type="entry name" value="WD40"/>
    <property type="match status" value="2"/>
</dbReference>
<feature type="compositionally biased region" description="Basic and acidic residues" evidence="8">
    <location>
        <begin position="1"/>
        <end position="21"/>
    </location>
</feature>
<comment type="similarity">
    <text evidence="6">Belongs to the WD repeat TRM82 family.</text>
</comment>
<dbReference type="InterPro" id="IPR001680">
    <property type="entry name" value="WD40_rpt"/>
</dbReference>
<evidence type="ECO:0000313" key="10">
    <source>
        <dbReference type="Proteomes" id="UP000309340"/>
    </source>
</evidence>
<evidence type="ECO:0000256" key="6">
    <source>
        <dbReference type="HAMAP-Rule" id="MF_03056"/>
    </source>
</evidence>
<keyword evidence="3 6" id="KW-0819">tRNA processing</keyword>
<evidence type="ECO:0000256" key="4">
    <source>
        <dbReference type="ARBA" id="ARBA00022737"/>
    </source>
</evidence>
<dbReference type="PROSITE" id="PS50082">
    <property type="entry name" value="WD_REPEATS_2"/>
    <property type="match status" value="1"/>
</dbReference>
<dbReference type="EMBL" id="NAJQ01000113">
    <property type="protein sequence ID" value="TKA78429.1"/>
    <property type="molecule type" value="Genomic_DNA"/>
</dbReference>
<dbReference type="GO" id="GO:0106004">
    <property type="term" value="P:tRNA (guanine-N7)-methylation"/>
    <property type="evidence" value="ECO:0007669"/>
    <property type="project" value="UniProtKB-UniRule"/>
</dbReference>
<dbReference type="UniPathway" id="UPA00989"/>
<proteinExistence type="inferred from homology"/>
<protein>
    <submittedName>
        <fullName evidence="9">Uncharacterized protein</fullName>
    </submittedName>
</protein>
<sequence>MRRGDATELPRDDQVGDEERPKKKQKTAPQVKPANIIKLAVSPNQQHAVAVTDDKHVRVFSLFDGNLVELSQRCMPKRPCAIQVLPENTTIICGDKFGDVYSLPLLPETATEVDTEPGAAKDTAPEADTGKPAFKPSATNLTVHTQRNRKALEAQMQQKAFSAKKEALQFEHKLLLGHVSMLTDVAYATRKVDGRERGYILTADRDEHIRISRGPPQSHVIEGYCLGHKEFVSKLCLVPGMNLLISGGGENELYVWEWPSCTLKRTIPLYDAMLSMQVPGSKESYRAYSKDGVQIPSGSGKNLAISGLWTVPCQVAGDKKETVLMVAVERMPGLYIMPTNWLPLTSGEELGLTLLDLEYPPLDVACTADSVIVSLDAREEGQARVRAYQLRHAEGQKQVWRVECTRDEEFEKKLQCANTRSVADTGVGAKALDDLLYGVANLRKRRGWGDSGKAGDDELEGGAGMEDAPED</sequence>
<evidence type="ECO:0000256" key="2">
    <source>
        <dbReference type="ARBA" id="ARBA00022574"/>
    </source>
</evidence>
<keyword evidence="4 6" id="KW-0677">Repeat</keyword>
<evidence type="ECO:0000256" key="1">
    <source>
        <dbReference type="ARBA" id="ARBA00004123"/>
    </source>
</evidence>
<evidence type="ECO:0000256" key="5">
    <source>
        <dbReference type="ARBA" id="ARBA00023242"/>
    </source>
</evidence>
<dbReference type="HAMAP" id="MF_03056">
    <property type="entry name" value="TRM82"/>
    <property type="match status" value="1"/>
</dbReference>
<dbReference type="AlphaFoldDB" id="A0A4V5NHC2"/>
<feature type="repeat" description="WD" evidence="7">
    <location>
        <begin position="225"/>
        <end position="257"/>
    </location>
</feature>
<evidence type="ECO:0000256" key="7">
    <source>
        <dbReference type="PROSITE-ProRule" id="PRU00221"/>
    </source>
</evidence>
<keyword evidence="2 6" id="KW-0853">WD repeat</keyword>
<dbReference type="OrthoDB" id="339900at2759"/>
<dbReference type="GO" id="GO:0043527">
    <property type="term" value="C:tRNA methyltransferase complex"/>
    <property type="evidence" value="ECO:0007669"/>
    <property type="project" value="TreeGrafter"/>
</dbReference>
<evidence type="ECO:0000256" key="8">
    <source>
        <dbReference type="SAM" id="MobiDB-lite"/>
    </source>
</evidence>
<keyword evidence="5 6" id="KW-0539">Nucleus</keyword>
<dbReference type="STRING" id="329884.A0A4V5NHC2"/>
<keyword evidence="10" id="KW-1185">Reference proteome</keyword>
<dbReference type="Proteomes" id="UP000309340">
    <property type="component" value="Unassembled WGS sequence"/>
</dbReference>
<feature type="region of interest" description="Disordered" evidence="8">
    <location>
        <begin position="447"/>
        <end position="471"/>
    </location>
</feature>
<feature type="region of interest" description="Disordered" evidence="8">
    <location>
        <begin position="1"/>
        <end position="32"/>
    </location>
</feature>
<dbReference type="Gene3D" id="2.130.10.10">
    <property type="entry name" value="YVTN repeat-like/Quinoprotein amine dehydrogenase"/>
    <property type="match status" value="1"/>
</dbReference>
<dbReference type="PANTHER" id="PTHR16288">
    <property type="entry name" value="WD40 REPEAT PROTEIN 4"/>
    <property type="match status" value="1"/>
</dbReference>
<comment type="caution">
    <text evidence="9">The sequence shown here is derived from an EMBL/GenBank/DDBJ whole genome shotgun (WGS) entry which is preliminary data.</text>
</comment>
<comment type="function">
    <text evidence="6">Required for the formation of N(7)-methylguanine at position 46 (m7G46) in tRNA. In the complex, it is required to stabilize and induce conformational changes of the catalytic subunit.</text>
</comment>
<feature type="region of interest" description="Disordered" evidence="8">
    <location>
        <begin position="112"/>
        <end position="138"/>
    </location>
</feature>
<accession>A0A4V5NHC2</accession>
<dbReference type="InterPro" id="IPR015943">
    <property type="entry name" value="WD40/YVTN_repeat-like_dom_sf"/>
</dbReference>